<feature type="compositionally biased region" description="Polar residues" evidence="1">
    <location>
        <begin position="165"/>
        <end position="176"/>
    </location>
</feature>
<feature type="compositionally biased region" description="Basic and acidic residues" evidence="1">
    <location>
        <begin position="47"/>
        <end position="62"/>
    </location>
</feature>
<dbReference type="AlphaFoldDB" id="A0A2P5B2X0"/>
<dbReference type="Pfam" id="PF07797">
    <property type="entry name" value="DUF1639"/>
    <property type="match status" value="1"/>
</dbReference>
<dbReference type="STRING" id="3476.A0A2P5B2X0"/>
<dbReference type="PANTHER" id="PTHR33130:SF40">
    <property type="entry name" value="CHROMOGRANIN (DUF1639)"/>
    <property type="match status" value="1"/>
</dbReference>
<gene>
    <name evidence="2" type="ORF">PanWU01x14_276240</name>
</gene>
<comment type="caution">
    <text evidence="2">The sequence shown here is derived from an EMBL/GenBank/DDBJ whole genome shotgun (WGS) entry which is preliminary data.</text>
</comment>
<dbReference type="OrthoDB" id="909814at2759"/>
<sequence>MATAPVKSPLHNFPLTFLKWGGAKNHTSGGHHRCRRPISAESSPVADHGELHPERNDSEPESSRQSVRVGSRTARNRFGFASCSLAPKEKEEQVSNESDEAVAREGKKQHQRREGEEAEAEETVQKPWNLRPRKVLFSKAATAPMGQKNGEFQEPAEGSVAVSGGQHQSENQNQPKSMRLRGFTEQQSTEKKEKRKFWIALSRDEIEEDIFAMTGSRPARRPPKRPKNIQKQLDTLFPGLWLVGVTADSYRVADAPPKR</sequence>
<evidence type="ECO:0008006" key="4">
    <source>
        <dbReference type="Google" id="ProtNLM"/>
    </source>
</evidence>
<dbReference type="Proteomes" id="UP000237105">
    <property type="component" value="Unassembled WGS sequence"/>
</dbReference>
<evidence type="ECO:0000313" key="3">
    <source>
        <dbReference type="Proteomes" id="UP000237105"/>
    </source>
</evidence>
<proteinExistence type="predicted"/>
<feature type="compositionally biased region" description="Basic and acidic residues" evidence="1">
    <location>
        <begin position="101"/>
        <end position="115"/>
    </location>
</feature>
<accession>A0A2P5B2X0</accession>
<evidence type="ECO:0000313" key="2">
    <source>
        <dbReference type="EMBL" id="PON43150.1"/>
    </source>
</evidence>
<dbReference type="EMBL" id="JXTB01000376">
    <property type="protein sequence ID" value="PON43150.1"/>
    <property type="molecule type" value="Genomic_DNA"/>
</dbReference>
<name>A0A2P5B2X0_PARAD</name>
<keyword evidence="3" id="KW-1185">Reference proteome</keyword>
<dbReference type="InterPro" id="IPR012438">
    <property type="entry name" value="DUF1639"/>
</dbReference>
<organism evidence="2 3">
    <name type="scientific">Parasponia andersonii</name>
    <name type="common">Sponia andersonii</name>
    <dbReference type="NCBI Taxonomy" id="3476"/>
    <lineage>
        <taxon>Eukaryota</taxon>
        <taxon>Viridiplantae</taxon>
        <taxon>Streptophyta</taxon>
        <taxon>Embryophyta</taxon>
        <taxon>Tracheophyta</taxon>
        <taxon>Spermatophyta</taxon>
        <taxon>Magnoliopsida</taxon>
        <taxon>eudicotyledons</taxon>
        <taxon>Gunneridae</taxon>
        <taxon>Pentapetalae</taxon>
        <taxon>rosids</taxon>
        <taxon>fabids</taxon>
        <taxon>Rosales</taxon>
        <taxon>Cannabaceae</taxon>
        <taxon>Parasponia</taxon>
    </lineage>
</organism>
<feature type="region of interest" description="Disordered" evidence="1">
    <location>
        <begin position="21"/>
        <end position="195"/>
    </location>
</feature>
<evidence type="ECO:0000256" key="1">
    <source>
        <dbReference type="SAM" id="MobiDB-lite"/>
    </source>
</evidence>
<reference evidence="3" key="1">
    <citation type="submission" date="2016-06" db="EMBL/GenBank/DDBJ databases">
        <title>Parallel loss of symbiosis genes in relatives of nitrogen-fixing non-legume Parasponia.</title>
        <authorList>
            <person name="Van Velzen R."/>
            <person name="Holmer R."/>
            <person name="Bu F."/>
            <person name="Rutten L."/>
            <person name="Van Zeijl A."/>
            <person name="Liu W."/>
            <person name="Santuari L."/>
            <person name="Cao Q."/>
            <person name="Sharma T."/>
            <person name="Shen D."/>
            <person name="Roswanjaya Y."/>
            <person name="Wardhani T."/>
            <person name="Kalhor M.S."/>
            <person name="Jansen J."/>
            <person name="Van den Hoogen J."/>
            <person name="Gungor B."/>
            <person name="Hartog M."/>
            <person name="Hontelez J."/>
            <person name="Verver J."/>
            <person name="Yang W.-C."/>
            <person name="Schijlen E."/>
            <person name="Repin R."/>
            <person name="Schilthuizen M."/>
            <person name="Schranz E."/>
            <person name="Heidstra R."/>
            <person name="Miyata K."/>
            <person name="Fedorova E."/>
            <person name="Kohlen W."/>
            <person name="Bisseling T."/>
            <person name="Smit S."/>
            <person name="Geurts R."/>
        </authorList>
    </citation>
    <scope>NUCLEOTIDE SEQUENCE [LARGE SCALE GENOMIC DNA]</scope>
    <source>
        <strain evidence="3">cv. WU1-14</strain>
    </source>
</reference>
<dbReference type="PANTHER" id="PTHR33130">
    <property type="entry name" value="PUTATIVE (DUF1639)-RELATED"/>
    <property type="match status" value="1"/>
</dbReference>
<protein>
    <recommendedName>
        <fullName evidence="4">DUF1639 family protein</fullName>
    </recommendedName>
</protein>